<dbReference type="EMBL" id="NIBG01000002">
    <property type="protein sequence ID" value="PAB60567.1"/>
    <property type="molecule type" value="Genomic_DNA"/>
</dbReference>
<dbReference type="Pfam" id="PF01869">
    <property type="entry name" value="BcrAD_BadFG"/>
    <property type="match status" value="1"/>
</dbReference>
<dbReference type="Proteomes" id="UP000216024">
    <property type="component" value="Unassembled WGS sequence"/>
</dbReference>
<keyword evidence="7" id="KW-1185">Reference proteome</keyword>
<dbReference type="InterPro" id="IPR002731">
    <property type="entry name" value="ATPase_BadF"/>
</dbReference>
<feature type="domain" description="ATPase BadF/BadG/BcrA/BcrD type" evidence="5">
    <location>
        <begin position="7"/>
        <end position="258"/>
    </location>
</feature>
<evidence type="ECO:0000256" key="1">
    <source>
        <dbReference type="ARBA" id="ARBA00001966"/>
    </source>
</evidence>
<evidence type="ECO:0000256" key="2">
    <source>
        <dbReference type="ARBA" id="ARBA00022723"/>
    </source>
</evidence>
<keyword evidence="3" id="KW-0408">Iron</keyword>
<dbReference type="GO" id="GO:0046872">
    <property type="term" value="F:metal ion binding"/>
    <property type="evidence" value="ECO:0007669"/>
    <property type="project" value="UniProtKB-KW"/>
</dbReference>
<proteinExistence type="predicted"/>
<evidence type="ECO:0000259" key="5">
    <source>
        <dbReference type="Pfam" id="PF01869"/>
    </source>
</evidence>
<dbReference type="GO" id="GO:0051536">
    <property type="term" value="F:iron-sulfur cluster binding"/>
    <property type="evidence" value="ECO:0007669"/>
    <property type="project" value="UniProtKB-KW"/>
</dbReference>
<dbReference type="InterPro" id="IPR043129">
    <property type="entry name" value="ATPase_NBD"/>
</dbReference>
<dbReference type="OrthoDB" id="9778513at2"/>
<dbReference type="CDD" id="cd24036">
    <property type="entry name" value="ASKHA_NBD_BcrAD_BadFG_HgdC_HadI"/>
    <property type="match status" value="1"/>
</dbReference>
<keyword evidence="2" id="KW-0479">Metal-binding</keyword>
<dbReference type="InterPro" id="IPR051805">
    <property type="entry name" value="Dehydratase_Activator_Redct"/>
</dbReference>
<evidence type="ECO:0000313" key="7">
    <source>
        <dbReference type="Proteomes" id="UP000216024"/>
    </source>
</evidence>
<accession>A0A267MMA8</accession>
<dbReference type="NCBIfam" id="TIGR00241">
    <property type="entry name" value="CoA_E_activ"/>
    <property type="match status" value="1"/>
</dbReference>
<gene>
    <name evidence="6" type="ORF">CCE28_03210</name>
</gene>
<keyword evidence="4" id="KW-0411">Iron-sulfur</keyword>
<name>A0A267MMA8_9FIRM</name>
<evidence type="ECO:0000256" key="4">
    <source>
        <dbReference type="ARBA" id="ARBA00023014"/>
    </source>
</evidence>
<dbReference type="InterPro" id="IPR008275">
    <property type="entry name" value="CoA_E_activase_dom"/>
</dbReference>
<dbReference type="SUPFAM" id="SSF53067">
    <property type="entry name" value="Actin-like ATPase domain"/>
    <property type="match status" value="1"/>
</dbReference>
<dbReference type="PANTHER" id="PTHR32329:SF2">
    <property type="entry name" value="BIFUNCTIONAL PROTEIN [INCLUDES 2-HYDROXYACYL-COA DEHYDRATASE (N-TER) AND ITS ACTIVATOR DOMAIN (C_TERM)"/>
    <property type="match status" value="1"/>
</dbReference>
<dbReference type="Gene3D" id="3.30.420.40">
    <property type="match status" value="2"/>
</dbReference>
<dbReference type="PANTHER" id="PTHR32329">
    <property type="entry name" value="BIFUNCTIONAL PROTEIN [INCLUDES 2-HYDROXYACYL-COA DEHYDRATASE (N-TER) AND ITS ACTIVATOR DOMAIN (C_TERM)-RELATED"/>
    <property type="match status" value="1"/>
</dbReference>
<organism evidence="6 7">
    <name type="scientific">Anaeromicrobium sediminis</name>
    <dbReference type="NCBI Taxonomy" id="1478221"/>
    <lineage>
        <taxon>Bacteria</taxon>
        <taxon>Bacillati</taxon>
        <taxon>Bacillota</taxon>
        <taxon>Clostridia</taxon>
        <taxon>Peptostreptococcales</taxon>
        <taxon>Thermotaleaceae</taxon>
        <taxon>Anaeromicrobium</taxon>
    </lineage>
</organism>
<evidence type="ECO:0000256" key="3">
    <source>
        <dbReference type="ARBA" id="ARBA00023004"/>
    </source>
</evidence>
<evidence type="ECO:0000313" key="6">
    <source>
        <dbReference type="EMBL" id="PAB60567.1"/>
    </source>
</evidence>
<sequence>MGKYFAGVDIGSTTSKCVITDEAGNMLAFKLTDTLFDRDKSGKIVFYEALEESGIKEEDIAYIVSTGYGRRSFSMANDVTPEIIAHAKGTVKLYPGTRTIIDIGGQDSKVIAIDDLGIIEKFEMNDKCAAGTGRFFEVLTNRLLSIDMDELGPMCLKATNPPAISSMCTIFAESEIISMLSTGIPSEDIAMGMALSVAKRVIAMGKAGQIRYKEPIIFSGGVANNEGVRKAFSDILNKEVIAVQNPQNTAALGAAMIAIAKYKEQK</sequence>
<dbReference type="AlphaFoldDB" id="A0A267MMA8"/>
<comment type="caution">
    <text evidence="6">The sequence shown here is derived from an EMBL/GenBank/DDBJ whole genome shotgun (WGS) entry which is preliminary data.</text>
</comment>
<reference evidence="6 7" key="1">
    <citation type="submission" date="2017-06" db="EMBL/GenBank/DDBJ databases">
        <title>Draft genome sequence of anaerobic fermentative bacterium Anaeromicrobium sediminis DY2726D isolated from West Pacific Ocean sediments.</title>
        <authorList>
            <person name="Zeng X."/>
        </authorList>
    </citation>
    <scope>NUCLEOTIDE SEQUENCE [LARGE SCALE GENOMIC DNA]</scope>
    <source>
        <strain evidence="6 7">DY2726D</strain>
    </source>
</reference>
<dbReference type="RefSeq" id="WP_095130938.1">
    <property type="nucleotide sequence ID" value="NZ_NIBG01000002.1"/>
</dbReference>
<comment type="cofactor">
    <cofactor evidence="1">
        <name>[4Fe-4S] cluster</name>
        <dbReference type="ChEBI" id="CHEBI:49883"/>
    </cofactor>
</comment>
<protein>
    <recommendedName>
        <fullName evidence="5">ATPase BadF/BadG/BcrA/BcrD type domain-containing protein</fullName>
    </recommendedName>
</protein>